<dbReference type="InterPro" id="IPR008274">
    <property type="entry name" value="AldOxase/xan_DH_MoCoBD1"/>
</dbReference>
<dbReference type="SUPFAM" id="SSF54665">
    <property type="entry name" value="CO dehydrogenase molybdoprotein N-domain-like"/>
    <property type="match status" value="1"/>
</dbReference>
<dbReference type="OrthoDB" id="9759099at2"/>
<dbReference type="SUPFAM" id="SSF56003">
    <property type="entry name" value="Molybdenum cofactor-binding domain"/>
    <property type="match status" value="1"/>
</dbReference>
<dbReference type="InterPro" id="IPR000674">
    <property type="entry name" value="Ald_Oxase/Xan_DH_a/b"/>
</dbReference>
<dbReference type="PANTHER" id="PTHR11908:SF132">
    <property type="entry name" value="ALDEHYDE OXIDASE 1-RELATED"/>
    <property type="match status" value="1"/>
</dbReference>
<proteinExistence type="predicted"/>
<evidence type="ECO:0000256" key="2">
    <source>
        <dbReference type="ARBA" id="ARBA00023002"/>
    </source>
</evidence>
<dbReference type="Pfam" id="PF02738">
    <property type="entry name" value="MoCoBD_1"/>
    <property type="match status" value="1"/>
</dbReference>
<dbReference type="PANTHER" id="PTHR11908">
    <property type="entry name" value="XANTHINE DEHYDROGENASE"/>
    <property type="match status" value="1"/>
</dbReference>
<accession>A0A1T5ITH7</accession>
<dbReference type="SMART" id="SM01008">
    <property type="entry name" value="Ald_Xan_dh_C"/>
    <property type="match status" value="1"/>
</dbReference>
<evidence type="ECO:0000259" key="3">
    <source>
        <dbReference type="SMART" id="SM01008"/>
    </source>
</evidence>
<dbReference type="InterPro" id="IPR036856">
    <property type="entry name" value="Ald_Oxase/Xan_DH_a/b_sf"/>
</dbReference>
<keyword evidence="5" id="KW-1185">Reference proteome</keyword>
<dbReference type="Pfam" id="PF01315">
    <property type="entry name" value="Ald_Xan_dh_C"/>
    <property type="match status" value="1"/>
</dbReference>
<protein>
    <submittedName>
        <fullName evidence="4">Xanthine dehydrogenase, molybdenum binding subunit apoprotein</fullName>
    </submittedName>
</protein>
<gene>
    <name evidence="4" type="ORF">SAMN02194393_00729</name>
</gene>
<dbReference type="Gene3D" id="3.30.365.10">
    <property type="entry name" value="Aldehyde oxidase/xanthine dehydrogenase, molybdopterin binding domain"/>
    <property type="match status" value="4"/>
</dbReference>
<evidence type="ECO:0000313" key="4">
    <source>
        <dbReference type="EMBL" id="SKC42436.1"/>
    </source>
</evidence>
<dbReference type="Pfam" id="PF20256">
    <property type="entry name" value="MoCoBD_2"/>
    <property type="match status" value="1"/>
</dbReference>
<dbReference type="STRING" id="36842.SAMN02194393_00729"/>
<evidence type="ECO:0000313" key="5">
    <source>
        <dbReference type="Proteomes" id="UP000190285"/>
    </source>
</evidence>
<keyword evidence="2" id="KW-0560">Oxidoreductase</keyword>
<dbReference type="Proteomes" id="UP000190285">
    <property type="component" value="Unassembled WGS sequence"/>
</dbReference>
<dbReference type="GO" id="GO:0016491">
    <property type="term" value="F:oxidoreductase activity"/>
    <property type="evidence" value="ECO:0007669"/>
    <property type="project" value="UniProtKB-KW"/>
</dbReference>
<sequence length="772" mass="83887">MKYVGTSVKRVDGIKKVTGSLKYVDDLNLPRMLYAAVKRSPYAHAKIIEIDTGKAEALKGVKAVITGKTFPKRVGLYLEDKTFLAIDKVIFIGEVVAAVAAETEEIAKEAVKLIEVEYEPLPVVLNAKESMKEDAPLVHPNLGDYKWEPIFFPKPRTNISNHYKLRKGDIEKGFSESDIIIENEFYVPQIQHTPIEPHSTIAQMDPEGYLTVWASCQSPYAVRKALSVAFGLPLNKLRVISPAVGGGFGGKAGTTLEGIAIPLAMQTNGRPVKLTYSREEVFINSFVRQGLFAKIKTGVNREGKILAEKIEFIWDGGAYTEYGVNIAKSAGYASVGPYDVPNIWADSYCVYTNTPVGGPYRGFGMSEIHFAIEQNLDVIAEKLGMSGVEIRKINGLKIGGHTATDEELDVCGFIDCIKQVEEDIKLHEKNRPSAPHKVRGKGIAGGFKAPSMPNNVASSAIIKLNEDGTAHLLTSAQDIGQGSDTTLTQIAAEILSINPEKITIKTGDTDHTPYEWQTVASRITYCAGNAVKLACEDIKTQLLDLAQIKLGIFKRDLELKDGYVVSKIYPDKKVSLSELALGLTMPDGSGVHGPIIGRGSFIPPNVRNADKNTGLGDKPVAFWTFGAQGVEIEVDTETGHIEVLNVVSCFDVGKVVNPKLIEAQVEGAIVQGIGSAIWEELIINGEGKVLNSSFSDYKIPTADDIPNMNIKFLEYPEETGPFGARGVAEAAMVPTAPAITSALYDALGIRIKTLPLTPEKVLMAIKEKNRNK</sequence>
<dbReference type="InterPro" id="IPR037165">
    <property type="entry name" value="AldOxase/xan_DH_Mopterin-bd_sf"/>
</dbReference>
<dbReference type="InterPro" id="IPR046867">
    <property type="entry name" value="AldOxase/xan_DH_MoCoBD2"/>
</dbReference>
<dbReference type="Gene3D" id="3.90.1170.50">
    <property type="entry name" value="Aldehyde oxidase/xanthine dehydrogenase, a/b hammerhead"/>
    <property type="match status" value="1"/>
</dbReference>
<dbReference type="AlphaFoldDB" id="A0A1T5ITH7"/>
<feature type="domain" description="Aldehyde oxidase/xanthine dehydrogenase a/b hammerhead" evidence="3">
    <location>
        <begin position="18"/>
        <end position="122"/>
    </location>
</feature>
<evidence type="ECO:0000256" key="1">
    <source>
        <dbReference type="ARBA" id="ARBA00022505"/>
    </source>
</evidence>
<reference evidence="4 5" key="1">
    <citation type="submission" date="2017-02" db="EMBL/GenBank/DDBJ databases">
        <authorList>
            <person name="Peterson S.W."/>
        </authorList>
    </citation>
    <scope>NUCLEOTIDE SEQUENCE [LARGE SCALE GENOMIC DNA]</scope>
    <source>
        <strain evidence="4 5">M1</strain>
    </source>
</reference>
<dbReference type="RefSeq" id="WP_079489389.1">
    <property type="nucleotide sequence ID" value="NZ_FUZT01000001.1"/>
</dbReference>
<dbReference type="EMBL" id="FUZT01000001">
    <property type="protein sequence ID" value="SKC42436.1"/>
    <property type="molecule type" value="Genomic_DNA"/>
</dbReference>
<name>A0A1T5ITH7_9FIRM</name>
<dbReference type="GO" id="GO:0005506">
    <property type="term" value="F:iron ion binding"/>
    <property type="evidence" value="ECO:0007669"/>
    <property type="project" value="InterPro"/>
</dbReference>
<dbReference type="InterPro" id="IPR016208">
    <property type="entry name" value="Ald_Oxase/xanthine_DH-like"/>
</dbReference>
<keyword evidence="1" id="KW-0500">Molybdenum</keyword>
<organism evidence="4 5">
    <name type="scientific">Maledivibacter halophilus</name>
    <dbReference type="NCBI Taxonomy" id="36842"/>
    <lineage>
        <taxon>Bacteria</taxon>
        <taxon>Bacillati</taxon>
        <taxon>Bacillota</taxon>
        <taxon>Clostridia</taxon>
        <taxon>Peptostreptococcales</taxon>
        <taxon>Caminicellaceae</taxon>
        <taxon>Maledivibacter</taxon>
    </lineage>
</organism>